<evidence type="ECO:0000313" key="1">
    <source>
        <dbReference type="EMBL" id="KGA16676.1"/>
    </source>
</evidence>
<dbReference type="InterPro" id="IPR010662">
    <property type="entry name" value="RBBP9/YdeN"/>
</dbReference>
<dbReference type="GO" id="GO:0016787">
    <property type="term" value="F:hydrolase activity"/>
    <property type="evidence" value="ECO:0007669"/>
    <property type="project" value="InterPro"/>
</dbReference>
<dbReference type="PANTHER" id="PTHR15394:SF3">
    <property type="entry name" value="SERINE HYDROLASE RBBP9"/>
    <property type="match status" value="1"/>
</dbReference>
<dbReference type="EMBL" id="JNSL01000078">
    <property type="protein sequence ID" value="KGA16676.1"/>
    <property type="molecule type" value="Genomic_DNA"/>
</dbReference>
<dbReference type="Pfam" id="PF06821">
    <property type="entry name" value="Ser_hydrolase"/>
    <property type="match status" value="1"/>
</dbReference>
<dbReference type="InterPro" id="IPR029058">
    <property type="entry name" value="AB_hydrolase_fold"/>
</dbReference>
<gene>
    <name evidence="1" type="ORF">GM51_12065</name>
</gene>
<evidence type="ECO:0008006" key="2">
    <source>
        <dbReference type="Google" id="ProtNLM"/>
    </source>
</evidence>
<sequence>MCVKRILIIHGWGNERPVGHWHRLLATQLRKQGHIVAYPQLPDTELPSLDKWLAVLKVELDMLRDAGDGELIVIAHSLGCLTWLHIVQSGILQEQAGRVLLVAAADPDLCGEVPSFQLDLNSTQVKAAAQSAALSTLFVGSDSDPWQPRGVAETFAQPLDLPFVVIPGAGHFAVEEGWTPWMGVINWITDATADLAVR</sequence>
<accession>A0A094QPX6</accession>
<dbReference type="PANTHER" id="PTHR15394">
    <property type="entry name" value="SERINE HYDROLASE RBBP9"/>
    <property type="match status" value="1"/>
</dbReference>
<proteinExistence type="predicted"/>
<dbReference type="AlphaFoldDB" id="A0A094QPX6"/>
<dbReference type="SUPFAM" id="SSF53474">
    <property type="entry name" value="alpha/beta-Hydrolases"/>
    <property type="match status" value="1"/>
</dbReference>
<protein>
    <recommendedName>
        <fullName evidence="2">Hydrolase</fullName>
    </recommendedName>
</protein>
<reference evidence="1" key="1">
    <citation type="submission" date="2014-06" db="EMBL/GenBank/DDBJ databases">
        <title>Key roles for freshwater Actinobacteria revealed by deep metagenomic sequencing.</title>
        <authorList>
            <person name="Ghai R."/>
            <person name="Mizuno C.M."/>
            <person name="Picazo A."/>
            <person name="Camacho A."/>
            <person name="Rodriguez-Valera F."/>
        </authorList>
    </citation>
    <scope>NUCLEOTIDE SEQUENCE</scope>
</reference>
<organism evidence="1">
    <name type="scientific">freshwater metagenome</name>
    <dbReference type="NCBI Taxonomy" id="449393"/>
    <lineage>
        <taxon>unclassified sequences</taxon>
        <taxon>metagenomes</taxon>
        <taxon>ecological metagenomes</taxon>
    </lineage>
</organism>
<comment type="caution">
    <text evidence="1">The sequence shown here is derived from an EMBL/GenBank/DDBJ whole genome shotgun (WGS) entry which is preliminary data.</text>
</comment>
<name>A0A094QPX6_9ZZZZ</name>
<dbReference type="Gene3D" id="3.40.50.1820">
    <property type="entry name" value="alpha/beta hydrolase"/>
    <property type="match status" value="1"/>
</dbReference>